<dbReference type="PANTHER" id="PTHR42894">
    <property type="entry name" value="N-(5'-PHOSPHORIBOSYL)ANTHRANILATE ISOMERASE"/>
    <property type="match status" value="1"/>
</dbReference>
<sequence>MKTASVRTRVKFCGLTRAGDVRLACELGVDAIGLVFAENSPRRLQIEESRALRQAIAPLVNLVALFSDNPPEQVREIVRLLRPGALQFHGNEEDAFCRSFGIPYIKAVAMGDGTSPVDTRALHARYPHAAALLYDSHVPGGAGGGGKPFDWKRLPGDNTKPVMVAGGLNATNVYDLITQRAPWAVDVASGIESAPGIKDGDKMRAFVAEVHRADCNNEHESGYRLPTQGHCG</sequence>
<feature type="domain" description="N-(5'phosphoribosyl) anthranilate isomerase (PRAI)" evidence="10">
    <location>
        <begin position="11"/>
        <end position="208"/>
    </location>
</feature>
<dbReference type="KEGG" id="lue:DCD74_03330"/>
<dbReference type="RefSeq" id="WP_112926064.1">
    <property type="nucleotide sequence ID" value="NZ_CP029556.1"/>
</dbReference>
<evidence type="ECO:0000259" key="10">
    <source>
        <dbReference type="Pfam" id="PF00697"/>
    </source>
</evidence>
<evidence type="ECO:0000256" key="2">
    <source>
        <dbReference type="ARBA" id="ARBA00004664"/>
    </source>
</evidence>
<dbReference type="InterPro" id="IPR011060">
    <property type="entry name" value="RibuloseP-bd_barrel"/>
</dbReference>
<evidence type="ECO:0000256" key="7">
    <source>
        <dbReference type="ARBA" id="ARBA00023141"/>
    </source>
</evidence>
<name>A0A344J489_9GAMM</name>
<dbReference type="InterPro" id="IPR013785">
    <property type="entry name" value="Aldolase_TIM"/>
</dbReference>
<dbReference type="GO" id="GO:0004640">
    <property type="term" value="F:phosphoribosylanthranilate isomerase activity"/>
    <property type="evidence" value="ECO:0007669"/>
    <property type="project" value="UniProtKB-UniRule"/>
</dbReference>
<dbReference type="SUPFAM" id="SSF51366">
    <property type="entry name" value="Ribulose-phoshate binding barrel"/>
    <property type="match status" value="1"/>
</dbReference>
<evidence type="ECO:0000256" key="3">
    <source>
        <dbReference type="ARBA" id="ARBA00012572"/>
    </source>
</evidence>
<gene>
    <name evidence="9" type="primary">trpF</name>
    <name evidence="11" type="ORF">DCD74_03330</name>
</gene>
<dbReference type="Pfam" id="PF00697">
    <property type="entry name" value="PRAI"/>
    <property type="match status" value="1"/>
</dbReference>
<proteinExistence type="inferred from homology"/>
<comment type="pathway">
    <text evidence="2 9">Amino-acid biosynthesis; L-tryptophan biosynthesis; L-tryptophan from chorismate: step 3/5.</text>
</comment>
<keyword evidence="8 9" id="KW-0413">Isomerase</keyword>
<evidence type="ECO:0000313" key="12">
    <source>
        <dbReference type="Proteomes" id="UP000251842"/>
    </source>
</evidence>
<dbReference type="InterPro" id="IPR001240">
    <property type="entry name" value="PRAI_dom"/>
</dbReference>
<dbReference type="PANTHER" id="PTHR42894:SF1">
    <property type="entry name" value="N-(5'-PHOSPHORIBOSYL)ANTHRANILATE ISOMERASE"/>
    <property type="match status" value="1"/>
</dbReference>
<comment type="similarity">
    <text evidence="9">Belongs to the TrpF family.</text>
</comment>
<dbReference type="CDD" id="cd00405">
    <property type="entry name" value="PRAI"/>
    <property type="match status" value="1"/>
</dbReference>
<dbReference type="GO" id="GO:0000162">
    <property type="term" value="P:L-tryptophan biosynthetic process"/>
    <property type="evidence" value="ECO:0007669"/>
    <property type="project" value="UniProtKB-UniRule"/>
</dbReference>
<dbReference type="AlphaFoldDB" id="A0A344J489"/>
<dbReference type="EMBL" id="CP029556">
    <property type="protein sequence ID" value="AXA83849.1"/>
    <property type="molecule type" value="Genomic_DNA"/>
</dbReference>
<dbReference type="EC" id="5.3.1.24" evidence="3 9"/>
<dbReference type="Gene3D" id="3.20.20.70">
    <property type="entry name" value="Aldolase class I"/>
    <property type="match status" value="1"/>
</dbReference>
<evidence type="ECO:0000256" key="6">
    <source>
        <dbReference type="ARBA" id="ARBA00022822"/>
    </source>
</evidence>
<evidence type="ECO:0000256" key="1">
    <source>
        <dbReference type="ARBA" id="ARBA00001164"/>
    </source>
</evidence>
<dbReference type="HAMAP" id="MF_00135">
    <property type="entry name" value="PRAI"/>
    <property type="match status" value="1"/>
</dbReference>
<evidence type="ECO:0000256" key="4">
    <source>
        <dbReference type="ARBA" id="ARBA00022272"/>
    </source>
</evidence>
<dbReference type="UniPathway" id="UPA00035">
    <property type="reaction ID" value="UER00042"/>
</dbReference>
<dbReference type="OrthoDB" id="9796196at2"/>
<dbReference type="Proteomes" id="UP000251842">
    <property type="component" value="Chromosome"/>
</dbReference>
<evidence type="ECO:0000313" key="11">
    <source>
        <dbReference type="EMBL" id="AXA83849.1"/>
    </source>
</evidence>
<evidence type="ECO:0000256" key="9">
    <source>
        <dbReference type="HAMAP-Rule" id="MF_00135"/>
    </source>
</evidence>
<evidence type="ECO:0000256" key="5">
    <source>
        <dbReference type="ARBA" id="ARBA00022605"/>
    </source>
</evidence>
<accession>A0A344J489</accession>
<organism evidence="11 12">
    <name type="scientific">Solilutibacter oculi</name>
    <dbReference type="NCBI Taxonomy" id="2698682"/>
    <lineage>
        <taxon>Bacteria</taxon>
        <taxon>Pseudomonadati</taxon>
        <taxon>Pseudomonadota</taxon>
        <taxon>Gammaproteobacteria</taxon>
        <taxon>Lysobacterales</taxon>
        <taxon>Lysobacteraceae</taxon>
        <taxon>Solilutibacter</taxon>
    </lineage>
</organism>
<keyword evidence="5 9" id="KW-0028">Amino-acid biosynthesis</keyword>
<reference evidence="12" key="1">
    <citation type="submission" date="2018-05" db="EMBL/GenBank/DDBJ databases">
        <title>Luteimonas pekinense sp. nov., isolated from human Meibomian gland secretions, Beijing, China.</title>
        <authorList>
            <person name="Wen T."/>
            <person name="Bai H."/>
            <person name="Lv H."/>
        </authorList>
    </citation>
    <scope>NUCLEOTIDE SEQUENCE [LARGE SCALE GENOMIC DNA]</scope>
    <source>
        <strain evidence="12">83-4</strain>
    </source>
</reference>
<evidence type="ECO:0000256" key="8">
    <source>
        <dbReference type="ARBA" id="ARBA00023235"/>
    </source>
</evidence>
<keyword evidence="6 9" id="KW-0822">Tryptophan biosynthesis</keyword>
<dbReference type="InterPro" id="IPR044643">
    <property type="entry name" value="TrpF_fam"/>
</dbReference>
<keyword evidence="7 9" id="KW-0057">Aromatic amino acid biosynthesis</keyword>
<comment type="catalytic activity">
    <reaction evidence="1 9">
        <text>N-(5-phospho-beta-D-ribosyl)anthranilate = 1-(2-carboxyphenylamino)-1-deoxy-D-ribulose 5-phosphate</text>
        <dbReference type="Rhea" id="RHEA:21540"/>
        <dbReference type="ChEBI" id="CHEBI:18277"/>
        <dbReference type="ChEBI" id="CHEBI:58613"/>
        <dbReference type="EC" id="5.3.1.24"/>
    </reaction>
</comment>
<protein>
    <recommendedName>
        <fullName evidence="4 9">N-(5'-phosphoribosyl)anthranilate isomerase</fullName>
        <shortName evidence="9">PRAI</shortName>
        <ecNumber evidence="3 9">5.3.1.24</ecNumber>
    </recommendedName>
</protein>
<dbReference type="NCBIfam" id="NF002296">
    <property type="entry name" value="PRK01222.1-2"/>
    <property type="match status" value="1"/>
</dbReference>
<keyword evidence="12" id="KW-1185">Reference proteome</keyword>